<dbReference type="EMBL" id="CP018171">
    <property type="protein sequence ID" value="APH73747.1"/>
    <property type="molecule type" value="Genomic_DNA"/>
</dbReference>
<evidence type="ECO:0000313" key="2">
    <source>
        <dbReference type="EMBL" id="APH73747.1"/>
    </source>
</evidence>
<dbReference type="OrthoDB" id="4235906at2"/>
<dbReference type="Gene3D" id="3.10.129.10">
    <property type="entry name" value="Hotdog Thioesterase"/>
    <property type="match status" value="1"/>
</dbReference>
<sequence>MSEDLDERLLAHVGREQTFTAPEPLGEAAVRYFALATEDANPLYSDTARAGLSKHRGMIAPPTLICETNQILGGEPGRGSDGVEWDLPLEGRRFMRSGNTYEFVQPARPGDRVSVTWRIVDIVERRTRGGDSAVFVTSRADYTNQNGETLATNVEANVYLK</sequence>
<feature type="domain" description="FAS1-like dehydratase" evidence="1">
    <location>
        <begin position="12"/>
        <end position="152"/>
    </location>
</feature>
<accession>A0A1L3SWE3</accession>
<dbReference type="SUPFAM" id="SSF54637">
    <property type="entry name" value="Thioesterase/thiol ester dehydrase-isomerase"/>
    <property type="match status" value="1"/>
</dbReference>
<reference evidence="3" key="1">
    <citation type="submission" date="2016-11" db="EMBL/GenBank/DDBJ databases">
        <title>Mesorhizobium oceanicum sp. nov., isolated from deep seawater in South China Sea.</title>
        <authorList>
            <person name="Fu G.-Y."/>
        </authorList>
    </citation>
    <scope>NUCLEOTIDE SEQUENCE [LARGE SCALE GENOMIC DNA]</scope>
    <source>
        <strain evidence="3">B7</strain>
    </source>
</reference>
<evidence type="ECO:0000313" key="3">
    <source>
        <dbReference type="Proteomes" id="UP000182840"/>
    </source>
</evidence>
<keyword evidence="3" id="KW-1185">Reference proteome</keyword>
<protein>
    <recommendedName>
        <fullName evidence="1">FAS1-like dehydratase domain-containing protein</fullName>
    </recommendedName>
</protein>
<dbReference type="STRING" id="1670800.BSQ44_21975"/>
<dbReference type="Proteomes" id="UP000182840">
    <property type="component" value="Chromosome"/>
</dbReference>
<dbReference type="RefSeq" id="WP_072607210.1">
    <property type="nucleotide sequence ID" value="NZ_CP018171.1"/>
</dbReference>
<dbReference type="AlphaFoldDB" id="A0A1L3SWE3"/>
<organism evidence="2 3">
    <name type="scientific">Aquibium oceanicum</name>
    <dbReference type="NCBI Taxonomy" id="1670800"/>
    <lineage>
        <taxon>Bacteria</taxon>
        <taxon>Pseudomonadati</taxon>
        <taxon>Pseudomonadota</taxon>
        <taxon>Alphaproteobacteria</taxon>
        <taxon>Hyphomicrobiales</taxon>
        <taxon>Phyllobacteriaceae</taxon>
        <taxon>Aquibium</taxon>
    </lineage>
</organism>
<dbReference type="CDD" id="cd03441">
    <property type="entry name" value="R_hydratase_like"/>
    <property type="match status" value="1"/>
</dbReference>
<dbReference type="InterPro" id="IPR029069">
    <property type="entry name" value="HotDog_dom_sf"/>
</dbReference>
<gene>
    <name evidence="2" type="ORF">BSQ44_21975</name>
</gene>
<dbReference type="Pfam" id="PF13452">
    <property type="entry name" value="FAS1_DH_region"/>
    <property type="match status" value="1"/>
</dbReference>
<dbReference type="InterPro" id="IPR039569">
    <property type="entry name" value="FAS1-like_DH_region"/>
</dbReference>
<dbReference type="KEGG" id="meso:BSQ44_21975"/>
<name>A0A1L3SWE3_9HYPH</name>
<proteinExistence type="predicted"/>
<evidence type="ECO:0000259" key="1">
    <source>
        <dbReference type="Pfam" id="PF13452"/>
    </source>
</evidence>